<reference evidence="1 2" key="1">
    <citation type="submission" date="2013-12" db="EMBL/GenBank/DDBJ databases">
        <title>Draft genome of the parsitic nematode Ancylostoma duodenale.</title>
        <authorList>
            <person name="Mitreva M."/>
        </authorList>
    </citation>
    <scope>NUCLEOTIDE SEQUENCE [LARGE SCALE GENOMIC DNA]</scope>
    <source>
        <strain evidence="1 2">Zhejiang</strain>
    </source>
</reference>
<organism evidence="1 2">
    <name type="scientific">Ancylostoma duodenale</name>
    <dbReference type="NCBI Taxonomy" id="51022"/>
    <lineage>
        <taxon>Eukaryota</taxon>
        <taxon>Metazoa</taxon>
        <taxon>Ecdysozoa</taxon>
        <taxon>Nematoda</taxon>
        <taxon>Chromadorea</taxon>
        <taxon>Rhabditida</taxon>
        <taxon>Rhabditina</taxon>
        <taxon>Rhabditomorpha</taxon>
        <taxon>Strongyloidea</taxon>
        <taxon>Ancylostomatidae</taxon>
        <taxon>Ancylostomatinae</taxon>
        <taxon>Ancylostoma</taxon>
    </lineage>
</organism>
<evidence type="ECO:0000313" key="2">
    <source>
        <dbReference type="Proteomes" id="UP000054047"/>
    </source>
</evidence>
<dbReference type="AlphaFoldDB" id="A0A0C2GWZ7"/>
<proteinExistence type="predicted"/>
<protein>
    <submittedName>
        <fullName evidence="1">Uncharacterized protein</fullName>
    </submittedName>
</protein>
<accession>A0A0C2GWZ7</accession>
<keyword evidence="2" id="KW-1185">Reference proteome</keyword>
<dbReference type="Proteomes" id="UP000054047">
    <property type="component" value="Unassembled WGS sequence"/>
</dbReference>
<name>A0A0C2GWZ7_9BILA</name>
<dbReference type="EMBL" id="KN727287">
    <property type="protein sequence ID" value="KIH66045.1"/>
    <property type="molecule type" value="Genomic_DNA"/>
</dbReference>
<gene>
    <name evidence="1" type="ORF">ANCDUO_03627</name>
</gene>
<sequence length="65" mass="6976">MGRLREGDQLIPLYTFGSETTGKVSAISLETGSPRFRGDCPAGCTGIVEELRIVLEPGKADYKST</sequence>
<evidence type="ECO:0000313" key="1">
    <source>
        <dbReference type="EMBL" id="KIH66045.1"/>
    </source>
</evidence>